<organism evidence="2">
    <name type="scientific">viral metagenome</name>
    <dbReference type="NCBI Taxonomy" id="1070528"/>
    <lineage>
        <taxon>unclassified sequences</taxon>
        <taxon>metagenomes</taxon>
        <taxon>organismal metagenomes</taxon>
    </lineage>
</organism>
<dbReference type="InterPro" id="IPR036397">
    <property type="entry name" value="RNaseH_sf"/>
</dbReference>
<dbReference type="SUPFAM" id="SSF53098">
    <property type="entry name" value="Ribonuclease H-like"/>
    <property type="match status" value="1"/>
</dbReference>
<dbReference type="CDD" id="cd06127">
    <property type="entry name" value="DEDDh"/>
    <property type="match status" value="1"/>
</dbReference>
<dbReference type="AlphaFoldDB" id="A0A6C0EW50"/>
<dbReference type="Gene3D" id="3.30.420.10">
    <property type="entry name" value="Ribonuclease H-like superfamily/Ribonuclease H"/>
    <property type="match status" value="1"/>
</dbReference>
<proteinExistence type="predicted"/>
<dbReference type="SMART" id="SM00479">
    <property type="entry name" value="EXOIII"/>
    <property type="match status" value="1"/>
</dbReference>
<reference evidence="2" key="1">
    <citation type="journal article" date="2020" name="Nature">
        <title>Giant virus diversity and host interactions through global metagenomics.</title>
        <authorList>
            <person name="Schulz F."/>
            <person name="Roux S."/>
            <person name="Paez-Espino D."/>
            <person name="Jungbluth S."/>
            <person name="Walsh D.A."/>
            <person name="Denef V.J."/>
            <person name="McMahon K.D."/>
            <person name="Konstantinidis K.T."/>
            <person name="Eloe-Fadrosh E.A."/>
            <person name="Kyrpides N.C."/>
            <person name="Woyke T."/>
        </authorList>
    </citation>
    <scope>NUCLEOTIDE SEQUENCE</scope>
    <source>
        <strain evidence="2">GVMAG-M-3300009161-30</strain>
    </source>
</reference>
<dbReference type="InterPro" id="IPR013520">
    <property type="entry name" value="Ribonucl_H"/>
</dbReference>
<feature type="domain" description="Exonuclease" evidence="1">
    <location>
        <begin position="2"/>
        <end position="214"/>
    </location>
</feature>
<protein>
    <recommendedName>
        <fullName evidence="1">Exonuclease domain-containing protein</fullName>
    </recommendedName>
</protein>
<dbReference type="InterPro" id="IPR012337">
    <property type="entry name" value="RNaseH-like_sf"/>
</dbReference>
<sequence length="232" mass="26512">MRILIFDTETTGLPQGRKPSIMDSALWPHIVQLSYIVYDTELSQVICITDDIIDIPENVVISDFCVALHGITNVISKTKGIPISAAIQPFLQEFEKAELVIAHNMEFDLNMLAAELVRLKTSVQNSKIESKRWYDKIGMLLDSTKLYCTMQSSLELCNIKAVYKTTKKEYVKFPSLSELHTHLFGYIPANLHNSLHDSVVCLRCFYKMKFDKDIRDENSVLAEMIDKLKESD</sequence>
<dbReference type="GO" id="GO:0003676">
    <property type="term" value="F:nucleic acid binding"/>
    <property type="evidence" value="ECO:0007669"/>
    <property type="project" value="InterPro"/>
</dbReference>
<evidence type="ECO:0000313" key="2">
    <source>
        <dbReference type="EMBL" id="QHT32470.1"/>
    </source>
</evidence>
<name>A0A6C0EW50_9ZZZZ</name>
<dbReference type="Pfam" id="PF00929">
    <property type="entry name" value="RNase_T"/>
    <property type="match status" value="1"/>
</dbReference>
<accession>A0A6C0EW50</accession>
<evidence type="ECO:0000259" key="1">
    <source>
        <dbReference type="SMART" id="SM00479"/>
    </source>
</evidence>
<dbReference type="EMBL" id="MN738944">
    <property type="protein sequence ID" value="QHT32470.1"/>
    <property type="molecule type" value="Genomic_DNA"/>
</dbReference>